<dbReference type="InterPro" id="IPR051708">
    <property type="entry name" value="Plant_Aspart_Prot_A1"/>
</dbReference>
<dbReference type="CDD" id="cd05476">
    <property type="entry name" value="pepsin_A_like_plant"/>
    <property type="match status" value="1"/>
</dbReference>
<keyword evidence="8" id="KW-1185">Reference proteome</keyword>
<keyword evidence="4" id="KW-0378">Hydrolase</keyword>
<dbReference type="GO" id="GO:0006508">
    <property type="term" value="P:proteolysis"/>
    <property type="evidence" value="ECO:0007669"/>
    <property type="project" value="UniProtKB-KW"/>
</dbReference>
<keyword evidence="2" id="KW-0645">Protease</keyword>
<dbReference type="PANTHER" id="PTHR47967">
    <property type="entry name" value="OS07G0603500 PROTEIN-RELATED"/>
    <property type="match status" value="1"/>
</dbReference>
<protein>
    <recommendedName>
        <fullName evidence="6">Peptidase A1 domain-containing protein</fullName>
    </recommendedName>
</protein>
<comment type="similarity">
    <text evidence="1">Belongs to the peptidase A1 family.</text>
</comment>
<dbReference type="InterPro" id="IPR032861">
    <property type="entry name" value="TAXi_N"/>
</dbReference>
<gene>
    <name evidence="7" type="ORF">Acr_00g0005830</name>
</gene>
<reference evidence="8" key="1">
    <citation type="submission" date="2019-07" db="EMBL/GenBank/DDBJ databases">
        <title>De Novo Assembly of kiwifruit Actinidia rufa.</title>
        <authorList>
            <person name="Sugita-Konishi S."/>
            <person name="Sato K."/>
            <person name="Mori E."/>
            <person name="Abe Y."/>
            <person name="Kisaki G."/>
            <person name="Hamano K."/>
            <person name="Suezawa K."/>
            <person name="Otani M."/>
            <person name="Fukuda T."/>
            <person name="Manabe T."/>
            <person name="Gomi K."/>
            <person name="Tabuchi M."/>
            <person name="Akimitsu K."/>
            <person name="Kataoka I."/>
        </authorList>
    </citation>
    <scope>NUCLEOTIDE SEQUENCE [LARGE SCALE GENOMIC DNA]</scope>
    <source>
        <strain evidence="8">cv. Fuchu</strain>
    </source>
</reference>
<dbReference type="Proteomes" id="UP000585474">
    <property type="component" value="Unassembled WGS sequence"/>
</dbReference>
<dbReference type="EMBL" id="BJWL01000073">
    <property type="protein sequence ID" value="GFS29212.1"/>
    <property type="molecule type" value="Genomic_DNA"/>
</dbReference>
<proteinExistence type="inferred from homology"/>
<evidence type="ECO:0000256" key="3">
    <source>
        <dbReference type="ARBA" id="ARBA00022750"/>
    </source>
</evidence>
<dbReference type="SUPFAM" id="SSF50630">
    <property type="entry name" value="Acid proteases"/>
    <property type="match status" value="1"/>
</dbReference>
<evidence type="ECO:0000256" key="2">
    <source>
        <dbReference type="ARBA" id="ARBA00022670"/>
    </source>
</evidence>
<dbReference type="GO" id="GO:0005576">
    <property type="term" value="C:extracellular region"/>
    <property type="evidence" value="ECO:0007669"/>
    <property type="project" value="TreeGrafter"/>
</dbReference>
<dbReference type="PROSITE" id="PS51767">
    <property type="entry name" value="PEPTIDASE_A1"/>
    <property type="match status" value="1"/>
</dbReference>
<dbReference type="PANTHER" id="PTHR47967:SF123">
    <property type="entry name" value="ASPARTIC PROTEINASE NEPENTHESIN-1-LIKE"/>
    <property type="match status" value="1"/>
</dbReference>
<evidence type="ECO:0000256" key="5">
    <source>
        <dbReference type="ARBA" id="ARBA00023180"/>
    </source>
</evidence>
<dbReference type="InterPro" id="IPR034161">
    <property type="entry name" value="Pepsin-like_plant"/>
</dbReference>
<evidence type="ECO:0000256" key="4">
    <source>
        <dbReference type="ARBA" id="ARBA00022801"/>
    </source>
</evidence>
<name>A0A7J0D9N3_9ERIC</name>
<evidence type="ECO:0000256" key="1">
    <source>
        <dbReference type="ARBA" id="ARBA00007447"/>
    </source>
</evidence>
<comment type="caution">
    <text evidence="7">The sequence shown here is derived from an EMBL/GenBank/DDBJ whole genome shotgun (WGS) entry which is preliminary data.</text>
</comment>
<feature type="domain" description="Peptidase A1" evidence="6">
    <location>
        <begin position="17"/>
        <end position="368"/>
    </location>
</feature>
<evidence type="ECO:0000259" key="6">
    <source>
        <dbReference type="PROSITE" id="PS51767"/>
    </source>
</evidence>
<dbReference type="Pfam" id="PF14541">
    <property type="entry name" value="TAXi_C"/>
    <property type="match status" value="1"/>
</dbReference>
<organism evidence="7 8">
    <name type="scientific">Actinidia rufa</name>
    <dbReference type="NCBI Taxonomy" id="165716"/>
    <lineage>
        <taxon>Eukaryota</taxon>
        <taxon>Viridiplantae</taxon>
        <taxon>Streptophyta</taxon>
        <taxon>Embryophyta</taxon>
        <taxon>Tracheophyta</taxon>
        <taxon>Spermatophyta</taxon>
        <taxon>Magnoliopsida</taxon>
        <taxon>eudicotyledons</taxon>
        <taxon>Gunneridae</taxon>
        <taxon>Pentapetalae</taxon>
        <taxon>asterids</taxon>
        <taxon>Ericales</taxon>
        <taxon>Actinidiaceae</taxon>
        <taxon>Actinidia</taxon>
    </lineage>
</organism>
<keyword evidence="3" id="KW-0064">Aspartyl protease</keyword>
<accession>A0A7J0D9N3</accession>
<dbReference type="InterPro" id="IPR033121">
    <property type="entry name" value="PEPTIDASE_A1"/>
</dbReference>
<dbReference type="InterPro" id="IPR021109">
    <property type="entry name" value="Peptidase_aspartic_dom_sf"/>
</dbReference>
<dbReference type="Gene3D" id="2.40.70.10">
    <property type="entry name" value="Acid Proteases"/>
    <property type="match status" value="2"/>
</dbReference>
<dbReference type="InterPro" id="IPR032799">
    <property type="entry name" value="TAXi_C"/>
</dbReference>
<dbReference type="GO" id="GO:0004190">
    <property type="term" value="F:aspartic-type endopeptidase activity"/>
    <property type="evidence" value="ECO:0007669"/>
    <property type="project" value="UniProtKB-KW"/>
</dbReference>
<dbReference type="AlphaFoldDB" id="A0A7J0D9N3"/>
<dbReference type="Pfam" id="PF14543">
    <property type="entry name" value="TAXi_N"/>
    <property type="match status" value="1"/>
</dbReference>
<evidence type="ECO:0000313" key="8">
    <source>
        <dbReference type="Proteomes" id="UP000585474"/>
    </source>
</evidence>
<dbReference type="OrthoDB" id="1072226at2759"/>
<keyword evidence="5" id="KW-0325">Glycoprotein</keyword>
<evidence type="ECO:0000313" key="7">
    <source>
        <dbReference type="EMBL" id="GFS29212.1"/>
    </source>
</evidence>
<sequence>MQPNLIRPPVAADGDFFMVLVGIGTPSQGTYLHLDIGSSLIWTQCANCRKCFPQKFPKYDSKKSRSYTKVPANHFLCRPPGLHRSSGNECVYNLSYTDGSWARGIASLDTFNFLNRDKTPESIPNVMFGCTTESRFMAFGPDREISGILGMGKSNDSLISQIKIQVGGRFSYCLFFNAWTRTNATSFLRFGTDIPGSQNFQRTRLVPHPAHPESYALNLRDISIGDHRMNFPANTFAVTGNDSRGGFILDTGTLVSYIDRNPYSQIRRVFVERFNRLRLQQSRHNKFDLCYTMPRNVRAQDVFTPMTYHFEGGSNLWVASENVFLVNRIKNFFCLGLKPQDGMTVLGALQQQNTRFIYDVHGGVLSFARENCAANDNI</sequence>